<comment type="function">
    <text evidence="2">Catalyzes the ATP-dependent phosphorylation of thiamine-monophosphate (TMP) to form thiamine-pyrophosphate (TPP), the active form of vitamin B1.</text>
</comment>
<comment type="miscellaneous">
    <text evidence="2">Reaction mechanism of ThiL seems to utilize a direct, inline transfer of the gamma-phosphate of ATP to TMP rather than a phosphorylated enzyme intermediate.</text>
</comment>
<dbReference type="CDD" id="cd02194">
    <property type="entry name" value="ThiL"/>
    <property type="match status" value="1"/>
</dbReference>
<keyword evidence="2" id="KW-0808">Transferase</keyword>
<dbReference type="PANTHER" id="PTHR30270:SF0">
    <property type="entry name" value="THIAMINE-MONOPHOSPHATE KINASE"/>
    <property type="match status" value="1"/>
</dbReference>
<comment type="catalytic activity">
    <reaction evidence="2">
        <text>thiamine phosphate + ATP = thiamine diphosphate + ADP</text>
        <dbReference type="Rhea" id="RHEA:15913"/>
        <dbReference type="ChEBI" id="CHEBI:30616"/>
        <dbReference type="ChEBI" id="CHEBI:37575"/>
        <dbReference type="ChEBI" id="CHEBI:58937"/>
        <dbReference type="ChEBI" id="CHEBI:456216"/>
        <dbReference type="EC" id="2.7.4.16"/>
    </reaction>
</comment>
<keyword evidence="7" id="KW-1185">Reference proteome</keyword>
<dbReference type="NCBIfam" id="TIGR01379">
    <property type="entry name" value="thiL"/>
    <property type="match status" value="1"/>
</dbReference>
<keyword evidence="1 2" id="KW-0784">Thiamine biosynthesis</keyword>
<feature type="binding site" evidence="2">
    <location>
        <position position="75"/>
    </location>
    <ligand>
        <name>Mg(2+)</name>
        <dbReference type="ChEBI" id="CHEBI:18420"/>
        <label>4</label>
    </ligand>
</feature>
<comment type="similarity">
    <text evidence="2">Belongs to the thiamine-monophosphate kinase family.</text>
</comment>
<evidence type="ECO:0000313" key="6">
    <source>
        <dbReference type="EMBL" id="PSU53988.1"/>
    </source>
</evidence>
<name>A0A2T3JX62_PHOPO</name>
<dbReference type="InterPro" id="IPR036921">
    <property type="entry name" value="PurM-like_N_sf"/>
</dbReference>
<feature type="binding site" evidence="2">
    <location>
        <position position="30"/>
    </location>
    <ligand>
        <name>Mg(2+)</name>
        <dbReference type="ChEBI" id="CHEBI:18420"/>
        <label>4</label>
    </ligand>
</feature>
<dbReference type="GO" id="GO:0009030">
    <property type="term" value="F:thiamine-phosphate kinase activity"/>
    <property type="evidence" value="ECO:0007669"/>
    <property type="project" value="UniProtKB-UniRule"/>
</dbReference>
<feature type="domain" description="PurM-like C-terminal" evidence="4">
    <location>
        <begin position="150"/>
        <end position="307"/>
    </location>
</feature>
<feature type="binding site" evidence="2">
    <location>
        <position position="146"/>
    </location>
    <ligand>
        <name>ATP</name>
        <dbReference type="ChEBI" id="CHEBI:30616"/>
    </ligand>
</feature>
<dbReference type="GO" id="GO:0009228">
    <property type="term" value="P:thiamine biosynthetic process"/>
    <property type="evidence" value="ECO:0007669"/>
    <property type="project" value="UniProtKB-KW"/>
</dbReference>
<dbReference type="Pfam" id="PF00586">
    <property type="entry name" value="AIRS"/>
    <property type="match status" value="1"/>
</dbReference>
<dbReference type="InterPro" id="IPR006283">
    <property type="entry name" value="ThiL-like"/>
</dbReference>
<dbReference type="Pfam" id="PF02769">
    <property type="entry name" value="AIRS_C"/>
    <property type="match status" value="1"/>
</dbReference>
<feature type="binding site" evidence="2">
    <location>
        <position position="30"/>
    </location>
    <ligand>
        <name>Mg(2+)</name>
        <dbReference type="ChEBI" id="CHEBI:18420"/>
        <label>3</label>
    </ligand>
</feature>
<comment type="caution">
    <text evidence="2">Lacks conserved residue(s) required for the propagation of feature annotation.</text>
</comment>
<evidence type="ECO:0000313" key="5">
    <source>
        <dbReference type="EMBL" id="PSU27737.1"/>
    </source>
</evidence>
<dbReference type="Gene3D" id="3.30.1330.10">
    <property type="entry name" value="PurM-like, N-terminal domain"/>
    <property type="match status" value="1"/>
</dbReference>
<keyword evidence="2 6" id="KW-0418">Kinase</keyword>
<dbReference type="InterPro" id="IPR036676">
    <property type="entry name" value="PurM-like_C_sf"/>
</dbReference>
<feature type="binding site" evidence="2">
    <location>
        <position position="54"/>
    </location>
    <ligand>
        <name>substrate</name>
    </ligand>
</feature>
<comment type="caution">
    <text evidence="6">The sequence shown here is derived from an EMBL/GenBank/DDBJ whole genome shotgun (WGS) entry which is preliminary data.</text>
</comment>
<dbReference type="PANTHER" id="PTHR30270">
    <property type="entry name" value="THIAMINE-MONOPHOSPHATE KINASE"/>
    <property type="match status" value="1"/>
</dbReference>
<dbReference type="RefSeq" id="WP_107190047.1">
    <property type="nucleotide sequence ID" value="NZ_PYMN01000010.1"/>
</dbReference>
<feature type="binding site" evidence="2">
    <location>
        <position position="46"/>
    </location>
    <ligand>
        <name>Mg(2+)</name>
        <dbReference type="ChEBI" id="CHEBI:18420"/>
        <label>1</label>
    </ligand>
</feature>
<dbReference type="NCBIfam" id="NF004350">
    <property type="entry name" value="PRK05731.1-1"/>
    <property type="match status" value="1"/>
</dbReference>
<proteinExistence type="inferred from homology"/>
<protein>
    <recommendedName>
        <fullName evidence="2">Thiamine-monophosphate kinase</fullName>
        <shortName evidence="2">TMP kinase</shortName>
        <shortName evidence="2">Thiamine-phosphate kinase</shortName>
        <ecNumber evidence="2">2.7.4.16</ecNumber>
    </recommendedName>
</protein>
<feature type="binding site" evidence="2">
    <location>
        <position position="322"/>
    </location>
    <ligand>
        <name>substrate</name>
    </ligand>
</feature>
<dbReference type="SUPFAM" id="SSF55326">
    <property type="entry name" value="PurM N-terminal domain-like"/>
    <property type="match status" value="1"/>
</dbReference>
<evidence type="ECO:0000256" key="1">
    <source>
        <dbReference type="ARBA" id="ARBA00022977"/>
    </source>
</evidence>
<keyword evidence="2" id="KW-0067">ATP-binding</keyword>
<dbReference type="EMBL" id="PYMP01000001">
    <property type="protein sequence ID" value="PSU53988.1"/>
    <property type="molecule type" value="Genomic_DNA"/>
</dbReference>
<dbReference type="InterPro" id="IPR016188">
    <property type="entry name" value="PurM-like_N"/>
</dbReference>
<dbReference type="HAMAP" id="MF_02128">
    <property type="entry name" value="TMP_kinase"/>
    <property type="match status" value="1"/>
</dbReference>
<dbReference type="GO" id="GO:0000287">
    <property type="term" value="F:magnesium ion binding"/>
    <property type="evidence" value="ECO:0007669"/>
    <property type="project" value="UniProtKB-UniRule"/>
</dbReference>
<organism evidence="6 8">
    <name type="scientific">Photobacterium phosphoreum</name>
    <dbReference type="NCBI Taxonomy" id="659"/>
    <lineage>
        <taxon>Bacteria</taxon>
        <taxon>Pseudomonadati</taxon>
        <taxon>Pseudomonadota</taxon>
        <taxon>Gammaproteobacteria</taxon>
        <taxon>Vibrionales</taxon>
        <taxon>Vibrionaceae</taxon>
        <taxon>Photobacterium</taxon>
    </lineage>
</organism>
<accession>A0A2T3JX62</accession>
<evidence type="ECO:0000259" key="3">
    <source>
        <dbReference type="Pfam" id="PF00586"/>
    </source>
</evidence>
<feature type="domain" description="PurM-like N-terminal" evidence="3">
    <location>
        <begin position="28"/>
        <end position="138"/>
    </location>
</feature>
<dbReference type="InterPro" id="IPR010918">
    <property type="entry name" value="PurM-like_C_dom"/>
</dbReference>
<dbReference type="AlphaFoldDB" id="A0A2T3JX62"/>
<dbReference type="Proteomes" id="UP000241405">
    <property type="component" value="Unassembled WGS sequence"/>
</dbReference>
<feature type="binding site" evidence="2">
    <location>
        <begin position="121"/>
        <end position="122"/>
    </location>
    <ligand>
        <name>ATP</name>
        <dbReference type="ChEBI" id="CHEBI:30616"/>
    </ligand>
</feature>
<feature type="binding site" evidence="2">
    <location>
        <position position="122"/>
    </location>
    <ligand>
        <name>Mg(2+)</name>
        <dbReference type="ChEBI" id="CHEBI:18420"/>
        <label>1</label>
    </ligand>
</feature>
<dbReference type="UniPathway" id="UPA00060">
    <property type="reaction ID" value="UER00142"/>
</dbReference>
<sequence>MAKNEFDIIKHYFAQQQLQRDDVALAIGDDCALVNVPADYSVAVSTDSLVAGTHFLADADPASVAYKALASNLSDLAAMGATPAWVSLALTLPTIDEAWLAPFCHSFFELANQYNIQLIGGDTTKGPLSITLTVQGLVPRGQALTRRGAQVGDDVYVTGDLGDSAAGLALILNQSSSQQYSANLVTTLVDRHFKAQPRVNVGEALRGIASAALDISDGVIADVKHIAQGSEVAIDIDVEQLPLSAELLAFCGEDRQRAQQLALTSGEEYELCFTASVANRDALKAALAHTNVKYSCIGKVKAGSGLSLLQLGKPLTWQLSGWDHFVETNN</sequence>
<evidence type="ECO:0000313" key="8">
    <source>
        <dbReference type="Proteomes" id="UP000241618"/>
    </source>
</evidence>
<feature type="binding site" evidence="2">
    <location>
        <position position="47"/>
    </location>
    <ligand>
        <name>Mg(2+)</name>
        <dbReference type="ChEBI" id="CHEBI:18420"/>
        <label>1</label>
    </ligand>
</feature>
<feature type="binding site" evidence="2">
    <location>
        <position position="75"/>
    </location>
    <ligand>
        <name>Mg(2+)</name>
        <dbReference type="ChEBI" id="CHEBI:18420"/>
        <label>3</label>
    </ligand>
</feature>
<reference evidence="7 8" key="1">
    <citation type="submission" date="2018-03" db="EMBL/GenBank/DDBJ databases">
        <title>Whole genome sequencing of Histamine producing bacteria.</title>
        <authorList>
            <person name="Butler K."/>
        </authorList>
    </citation>
    <scope>NUCLEOTIDE SEQUENCE [LARGE SCALE GENOMIC DNA]</scope>
    <source>
        <strain evidence="6 8">FS-6.1</strain>
        <strain evidence="5 7">FS-6.2</strain>
    </source>
</reference>
<feature type="binding site" evidence="2">
    <location>
        <position position="217"/>
    </location>
    <ligand>
        <name>Mg(2+)</name>
        <dbReference type="ChEBI" id="CHEBI:18420"/>
        <label>5</label>
    </ligand>
</feature>
<feature type="binding site" evidence="2">
    <location>
        <position position="75"/>
    </location>
    <ligand>
        <name>Mg(2+)</name>
        <dbReference type="ChEBI" id="CHEBI:18420"/>
        <label>2</label>
    </ligand>
</feature>
<keyword evidence="2" id="KW-0479">Metal-binding</keyword>
<evidence type="ECO:0000256" key="2">
    <source>
        <dbReference type="HAMAP-Rule" id="MF_02128"/>
    </source>
</evidence>
<keyword evidence="2" id="KW-0460">Magnesium</keyword>
<feature type="binding site" evidence="2">
    <location>
        <position position="45"/>
    </location>
    <ligand>
        <name>Mg(2+)</name>
        <dbReference type="ChEBI" id="CHEBI:18420"/>
        <label>4</label>
    </ligand>
</feature>
<dbReference type="Proteomes" id="UP000241618">
    <property type="component" value="Unassembled WGS sequence"/>
</dbReference>
<feature type="binding site" evidence="2">
    <location>
        <position position="267"/>
    </location>
    <ligand>
        <name>substrate</name>
    </ligand>
</feature>
<feature type="binding site" evidence="2">
    <location>
        <position position="214"/>
    </location>
    <ligand>
        <name>Mg(2+)</name>
        <dbReference type="ChEBI" id="CHEBI:18420"/>
        <label>3</label>
    </ligand>
</feature>
<feature type="binding site" evidence="2">
    <location>
        <position position="216"/>
    </location>
    <ligand>
        <name>ATP</name>
        <dbReference type="ChEBI" id="CHEBI:30616"/>
    </ligand>
</feature>
<dbReference type="EMBL" id="PYMO01000001">
    <property type="protein sequence ID" value="PSU27737.1"/>
    <property type="molecule type" value="Genomic_DNA"/>
</dbReference>
<keyword evidence="2" id="KW-0547">Nucleotide-binding</keyword>
<gene>
    <name evidence="2" type="primary">thiL</name>
    <name evidence="6" type="ORF">C9J18_00435</name>
    <name evidence="5" type="ORF">CTM96_03175</name>
</gene>
<evidence type="ECO:0000313" key="7">
    <source>
        <dbReference type="Proteomes" id="UP000241405"/>
    </source>
</evidence>
<dbReference type="GO" id="GO:0005524">
    <property type="term" value="F:ATP binding"/>
    <property type="evidence" value="ECO:0007669"/>
    <property type="project" value="UniProtKB-UniRule"/>
</dbReference>
<dbReference type="Gene3D" id="3.90.650.10">
    <property type="entry name" value="PurM-like C-terminal domain"/>
    <property type="match status" value="1"/>
</dbReference>
<comment type="pathway">
    <text evidence="2">Cofactor biosynthesis; thiamine diphosphate biosynthesis; thiamine diphosphate from thiamine phosphate: step 1/1.</text>
</comment>
<feature type="binding site" evidence="2">
    <location>
        <position position="47"/>
    </location>
    <ligand>
        <name>Mg(2+)</name>
        <dbReference type="ChEBI" id="CHEBI:18420"/>
        <label>2</label>
    </ligand>
</feature>
<dbReference type="EC" id="2.7.4.16" evidence="2"/>
<evidence type="ECO:0000259" key="4">
    <source>
        <dbReference type="Pfam" id="PF02769"/>
    </source>
</evidence>
<dbReference type="PIRSF" id="PIRSF005303">
    <property type="entry name" value="Thiam_monoph_kin"/>
    <property type="match status" value="1"/>
</dbReference>
<dbReference type="GO" id="GO:0009229">
    <property type="term" value="P:thiamine diphosphate biosynthetic process"/>
    <property type="evidence" value="ECO:0007669"/>
    <property type="project" value="UniProtKB-UniRule"/>
</dbReference>
<dbReference type="SUPFAM" id="SSF56042">
    <property type="entry name" value="PurM C-terminal domain-like"/>
    <property type="match status" value="1"/>
</dbReference>